<proteinExistence type="inferred from homology"/>
<keyword evidence="7" id="KW-0336">GPI-anchor</keyword>
<evidence type="ECO:0000256" key="16">
    <source>
        <dbReference type="SAM" id="MobiDB-lite"/>
    </source>
</evidence>
<dbReference type="GO" id="GO:0005576">
    <property type="term" value="C:extracellular region"/>
    <property type="evidence" value="ECO:0007669"/>
    <property type="project" value="UniProtKB-SubCell"/>
</dbReference>
<dbReference type="InterPro" id="IPR008427">
    <property type="entry name" value="Extracellular_membr_CFEM_dom"/>
</dbReference>
<dbReference type="STRING" id="2512241.A0A553ID93"/>
<feature type="region of interest" description="Disordered" evidence="16">
    <location>
        <begin position="100"/>
        <end position="122"/>
    </location>
</feature>
<keyword evidence="4" id="KW-1003">Cell membrane</keyword>
<accession>A0A553ID93</accession>
<evidence type="ECO:0000256" key="17">
    <source>
        <dbReference type="SAM" id="SignalP"/>
    </source>
</evidence>
<dbReference type="PANTHER" id="PTHR37928:SF2">
    <property type="entry name" value="GPI ANCHORED CFEM DOMAIN PROTEIN (AFU_ORTHOLOGUE AFUA_6G10580)"/>
    <property type="match status" value="1"/>
</dbReference>
<dbReference type="OrthoDB" id="3065412at2759"/>
<evidence type="ECO:0000256" key="13">
    <source>
        <dbReference type="ARBA" id="ARBA00023180"/>
    </source>
</evidence>
<keyword evidence="20" id="KW-1185">Reference proteome</keyword>
<feature type="disulfide bond" evidence="15">
    <location>
        <begin position="51"/>
        <end position="84"/>
    </location>
</feature>
<feature type="domain" description="CFEM" evidence="18">
    <location>
        <begin position="1"/>
        <end position="112"/>
    </location>
</feature>
<evidence type="ECO:0000313" key="19">
    <source>
        <dbReference type="EMBL" id="TRX98163.1"/>
    </source>
</evidence>
<dbReference type="Proteomes" id="UP000319160">
    <property type="component" value="Unassembled WGS sequence"/>
</dbReference>
<dbReference type="EMBL" id="VFLP01000003">
    <property type="protein sequence ID" value="TRX98163.1"/>
    <property type="molecule type" value="Genomic_DNA"/>
</dbReference>
<dbReference type="AlphaFoldDB" id="A0A553ID93"/>
<keyword evidence="14" id="KW-0449">Lipoprotein</keyword>
<dbReference type="InterPro" id="IPR051735">
    <property type="entry name" value="CFEM_domain"/>
</dbReference>
<evidence type="ECO:0000256" key="10">
    <source>
        <dbReference type="ARBA" id="ARBA00023004"/>
    </source>
</evidence>
<evidence type="ECO:0000256" key="12">
    <source>
        <dbReference type="ARBA" id="ARBA00023157"/>
    </source>
</evidence>
<keyword evidence="11" id="KW-0472">Membrane</keyword>
<feature type="chain" id="PRO_5021728074" description="CFEM domain-containing protein" evidence="17">
    <location>
        <begin position="17"/>
        <end position="151"/>
    </location>
</feature>
<dbReference type="GO" id="GO:0005886">
    <property type="term" value="C:plasma membrane"/>
    <property type="evidence" value="ECO:0007669"/>
    <property type="project" value="UniProtKB-SubCell"/>
</dbReference>
<dbReference type="SMART" id="SM00747">
    <property type="entry name" value="CFEM"/>
    <property type="match status" value="1"/>
</dbReference>
<name>A0A553ID93_9PEZI</name>
<evidence type="ECO:0000256" key="11">
    <source>
        <dbReference type="ARBA" id="ARBA00023136"/>
    </source>
</evidence>
<keyword evidence="9 17" id="KW-0732">Signal</keyword>
<reference evidence="20" key="1">
    <citation type="submission" date="2019-06" db="EMBL/GenBank/DDBJ databases">
        <title>Draft genome sequence of the griseofulvin-producing fungus Xylaria cubensis strain G536.</title>
        <authorList>
            <person name="Mead M.E."/>
            <person name="Raja H.A."/>
            <person name="Steenwyk J.L."/>
            <person name="Knowles S.L."/>
            <person name="Oberlies N.H."/>
            <person name="Rokas A."/>
        </authorList>
    </citation>
    <scope>NUCLEOTIDE SEQUENCE [LARGE SCALE GENOMIC DNA]</scope>
    <source>
        <strain evidence="20">G536</strain>
    </source>
</reference>
<comment type="subcellular location">
    <subcellularLocation>
        <location evidence="1">Cell membrane</location>
        <topology evidence="1">Lipid-anchor</topology>
        <topology evidence="1">GPI-anchor</topology>
    </subcellularLocation>
    <subcellularLocation>
        <location evidence="2">Secreted</location>
    </subcellularLocation>
</comment>
<evidence type="ECO:0000256" key="9">
    <source>
        <dbReference type="ARBA" id="ARBA00022729"/>
    </source>
</evidence>
<comment type="similarity">
    <text evidence="3">Belongs to the RBT5 family.</text>
</comment>
<keyword evidence="13" id="KW-0325">Glycoprotein</keyword>
<dbReference type="GO" id="GO:0046872">
    <property type="term" value="F:metal ion binding"/>
    <property type="evidence" value="ECO:0007669"/>
    <property type="project" value="UniProtKB-UniRule"/>
</dbReference>
<keyword evidence="10 15" id="KW-0408">Iron</keyword>
<dbReference type="GO" id="GO:0098552">
    <property type="term" value="C:side of membrane"/>
    <property type="evidence" value="ECO:0007669"/>
    <property type="project" value="UniProtKB-KW"/>
</dbReference>
<gene>
    <name evidence="19" type="ORF">FHL15_000808</name>
</gene>
<evidence type="ECO:0000259" key="18">
    <source>
        <dbReference type="PROSITE" id="PS52012"/>
    </source>
</evidence>
<comment type="caution">
    <text evidence="19">The sequence shown here is derived from an EMBL/GenBank/DDBJ whole genome shotgun (WGS) entry which is preliminary data.</text>
</comment>
<keyword evidence="6 15" id="KW-0349">Heme</keyword>
<keyword evidence="5" id="KW-0964">Secreted</keyword>
<evidence type="ECO:0000256" key="5">
    <source>
        <dbReference type="ARBA" id="ARBA00022525"/>
    </source>
</evidence>
<keyword evidence="8 15" id="KW-0479">Metal-binding</keyword>
<evidence type="ECO:0000256" key="14">
    <source>
        <dbReference type="ARBA" id="ARBA00023288"/>
    </source>
</evidence>
<evidence type="ECO:0000256" key="7">
    <source>
        <dbReference type="ARBA" id="ARBA00022622"/>
    </source>
</evidence>
<evidence type="ECO:0000256" key="2">
    <source>
        <dbReference type="ARBA" id="ARBA00004613"/>
    </source>
</evidence>
<evidence type="ECO:0000256" key="8">
    <source>
        <dbReference type="ARBA" id="ARBA00022723"/>
    </source>
</evidence>
<evidence type="ECO:0000256" key="4">
    <source>
        <dbReference type="ARBA" id="ARBA00022475"/>
    </source>
</evidence>
<feature type="signal peptide" evidence="17">
    <location>
        <begin position="1"/>
        <end position="16"/>
    </location>
</feature>
<organism evidence="19 20">
    <name type="scientific">Xylaria flabelliformis</name>
    <dbReference type="NCBI Taxonomy" id="2512241"/>
    <lineage>
        <taxon>Eukaryota</taxon>
        <taxon>Fungi</taxon>
        <taxon>Dikarya</taxon>
        <taxon>Ascomycota</taxon>
        <taxon>Pezizomycotina</taxon>
        <taxon>Sordariomycetes</taxon>
        <taxon>Xylariomycetidae</taxon>
        <taxon>Xylariales</taxon>
        <taxon>Xylariaceae</taxon>
        <taxon>Xylaria</taxon>
    </lineage>
</organism>
<evidence type="ECO:0000256" key="1">
    <source>
        <dbReference type="ARBA" id="ARBA00004609"/>
    </source>
</evidence>
<evidence type="ECO:0000313" key="20">
    <source>
        <dbReference type="Proteomes" id="UP000319160"/>
    </source>
</evidence>
<comment type="caution">
    <text evidence="15">Lacks conserved residue(s) required for the propagation of feature annotation.</text>
</comment>
<evidence type="ECO:0000256" key="6">
    <source>
        <dbReference type="ARBA" id="ARBA00022617"/>
    </source>
</evidence>
<keyword evidence="12 15" id="KW-1015">Disulfide bond</keyword>
<feature type="binding site" description="axial binding residue" evidence="15">
    <location>
        <position position="46"/>
    </location>
    <ligand>
        <name>heme</name>
        <dbReference type="ChEBI" id="CHEBI:30413"/>
    </ligand>
    <ligandPart>
        <name>Fe</name>
        <dbReference type="ChEBI" id="CHEBI:18248"/>
    </ligandPart>
</feature>
<dbReference type="PROSITE" id="PS52012">
    <property type="entry name" value="CFEM"/>
    <property type="match status" value="1"/>
</dbReference>
<dbReference type="PANTHER" id="PTHR37928">
    <property type="entry name" value="CFEM DOMAIN PROTEIN (AFU_ORTHOLOGUE AFUA_6G14090)"/>
    <property type="match status" value="1"/>
</dbReference>
<dbReference type="Pfam" id="PF05730">
    <property type="entry name" value="CFEM"/>
    <property type="match status" value="1"/>
</dbReference>
<feature type="disulfide bond" evidence="15">
    <location>
        <begin position="42"/>
        <end position="49"/>
    </location>
</feature>
<evidence type="ECO:0000256" key="3">
    <source>
        <dbReference type="ARBA" id="ARBA00010031"/>
    </source>
</evidence>
<evidence type="ECO:0000256" key="15">
    <source>
        <dbReference type="PROSITE-ProRule" id="PRU01356"/>
    </source>
</evidence>
<protein>
    <recommendedName>
        <fullName evidence="18">CFEM domain-containing protein</fullName>
    </recommendedName>
</protein>
<sequence>MKLAIVTLALASGIVAQDLGSLPDCAKDCLAKFTTGNQIGSCARLDAKCICANNDFINGIACCLAGVCDADDQSKAVDFARSFCSTQGVTNLPQSVTCASASSGTTTPTTAPSSTTTPTSTATVTPNAGCPAGLGSSAGFYGSLLAALAML</sequence>